<dbReference type="CDD" id="cd00130">
    <property type="entry name" value="PAS"/>
    <property type="match status" value="1"/>
</dbReference>
<dbReference type="EMBL" id="JAVREQ010000004">
    <property type="protein sequence ID" value="MDT0378518.1"/>
    <property type="molecule type" value="Genomic_DNA"/>
</dbReference>
<protein>
    <submittedName>
        <fullName evidence="3">SpoIIE family protein phosphatase</fullName>
    </submittedName>
</protein>
<reference evidence="4" key="1">
    <citation type="submission" date="2023-07" db="EMBL/GenBank/DDBJ databases">
        <title>30 novel species of actinomycetes from the DSMZ collection.</title>
        <authorList>
            <person name="Nouioui I."/>
        </authorList>
    </citation>
    <scope>NUCLEOTIDE SEQUENCE [LARGE SCALE GENOMIC DNA]</scope>
    <source>
        <strain evidence="4">DSM 42041</strain>
    </source>
</reference>
<dbReference type="InterPro" id="IPR001932">
    <property type="entry name" value="PPM-type_phosphatase-like_dom"/>
</dbReference>
<dbReference type="Pfam" id="PF07228">
    <property type="entry name" value="SpoIIE"/>
    <property type="match status" value="1"/>
</dbReference>
<evidence type="ECO:0000259" key="2">
    <source>
        <dbReference type="PROSITE" id="PS50112"/>
    </source>
</evidence>
<evidence type="ECO:0000256" key="1">
    <source>
        <dbReference type="ARBA" id="ARBA00022801"/>
    </source>
</evidence>
<dbReference type="Gene3D" id="3.60.40.10">
    <property type="entry name" value="PPM-type phosphatase domain"/>
    <property type="match status" value="1"/>
</dbReference>
<dbReference type="Gene3D" id="3.30.450.40">
    <property type="match status" value="1"/>
</dbReference>
<dbReference type="InterPro" id="IPR000014">
    <property type="entry name" value="PAS"/>
</dbReference>
<sequence>MTSSAGPRGRRTAPPPGLPAQAFDAAPFTVAATWDADHRLAYANPRHRGLFGDAPLGTPFARACPDLAGDEFLSRMDTVQRTGEPYVFTALPVVLHVPGEGSTEKLFTCSLSPAVAPDGLRGVLVVSTEVTGQIEAQRRILHRFQRLVGASEQKTLVADPAGRALELSGWEHVTGRTRAELIGDGWLDTAHPEDRPALEKAWRDAVRDVPERFEHVYRLRYRDGSYRHCRIGAVPLRDDGTLVEWVAGCSDIEEEWLEERRAALLARAAAVVGDAASAEESFAALSHVVVPALADQCGIYLLPDWPGEGSKAETLTVQRVAATARRGLEARLPPLRDEHVDPHVHSAFTHAALARVPARATFPPGQAPPGFAPPALAPWIVKAQAHSGVLVPVLVDGTVAAVVSAFVCGAREAISDQDTELIRDILEHAHGPLRNALELHRTRRVANALQHSLLTAPPHVPGLQISARYRASATTAEVGGDWYDSFLLPDGVASLVIGDVAGHDLAAAVTMSRMRNMLRGLAVDRTEPPGDIVRRLDLAAQCLGPEETTATCVFCRVEPMGDGHWRLNYAVAGHPPPLVVEADGSSRFLEASHGPLLGGISPEIPRGNALERLGPDCTLLLYTDGLVERPGEDIDTSLERLRERAETLVTAPLEDFCDELVDRHNPGTSDDIALIALRTEPDPHGA</sequence>
<dbReference type="InterPro" id="IPR035965">
    <property type="entry name" value="PAS-like_dom_sf"/>
</dbReference>
<accession>A0ABU2NQL9</accession>
<gene>
    <name evidence="3" type="ORF">RM572_06960</name>
</gene>
<dbReference type="SUPFAM" id="SSF55785">
    <property type="entry name" value="PYP-like sensor domain (PAS domain)"/>
    <property type="match status" value="2"/>
</dbReference>
<dbReference type="PROSITE" id="PS50112">
    <property type="entry name" value="PAS"/>
    <property type="match status" value="1"/>
</dbReference>
<keyword evidence="4" id="KW-1185">Reference proteome</keyword>
<evidence type="ECO:0000313" key="4">
    <source>
        <dbReference type="Proteomes" id="UP001183414"/>
    </source>
</evidence>
<dbReference type="SUPFAM" id="SSF81606">
    <property type="entry name" value="PP2C-like"/>
    <property type="match status" value="1"/>
</dbReference>
<dbReference type="InterPro" id="IPR013656">
    <property type="entry name" value="PAS_4"/>
</dbReference>
<dbReference type="InterPro" id="IPR036457">
    <property type="entry name" value="PPM-type-like_dom_sf"/>
</dbReference>
<dbReference type="Proteomes" id="UP001183414">
    <property type="component" value="Unassembled WGS sequence"/>
</dbReference>
<dbReference type="Gene3D" id="3.30.450.20">
    <property type="entry name" value="PAS domain"/>
    <property type="match status" value="2"/>
</dbReference>
<dbReference type="Pfam" id="PF08447">
    <property type="entry name" value="PAS_3"/>
    <property type="match status" value="1"/>
</dbReference>
<dbReference type="SMART" id="SM00331">
    <property type="entry name" value="PP2C_SIG"/>
    <property type="match status" value="1"/>
</dbReference>
<dbReference type="InterPro" id="IPR001610">
    <property type="entry name" value="PAC"/>
</dbReference>
<dbReference type="InterPro" id="IPR052016">
    <property type="entry name" value="Bact_Sigma-Reg"/>
</dbReference>
<feature type="domain" description="PAS" evidence="2">
    <location>
        <begin position="173"/>
        <end position="209"/>
    </location>
</feature>
<dbReference type="InterPro" id="IPR029016">
    <property type="entry name" value="GAF-like_dom_sf"/>
</dbReference>
<dbReference type="PANTHER" id="PTHR43156">
    <property type="entry name" value="STAGE II SPORULATION PROTEIN E-RELATED"/>
    <property type="match status" value="1"/>
</dbReference>
<dbReference type="PANTHER" id="PTHR43156:SF2">
    <property type="entry name" value="STAGE II SPORULATION PROTEIN E"/>
    <property type="match status" value="1"/>
</dbReference>
<name>A0ABU2NQL9_9ACTN</name>
<proteinExistence type="predicted"/>
<organism evidence="3 4">
    <name type="scientific">Streptomyces hazeniae</name>
    <dbReference type="NCBI Taxonomy" id="3075538"/>
    <lineage>
        <taxon>Bacteria</taxon>
        <taxon>Bacillati</taxon>
        <taxon>Actinomycetota</taxon>
        <taxon>Actinomycetes</taxon>
        <taxon>Kitasatosporales</taxon>
        <taxon>Streptomycetaceae</taxon>
        <taxon>Streptomyces</taxon>
    </lineage>
</organism>
<dbReference type="NCBIfam" id="TIGR00229">
    <property type="entry name" value="sensory_box"/>
    <property type="match status" value="1"/>
</dbReference>
<dbReference type="SMART" id="SM00086">
    <property type="entry name" value="PAC"/>
    <property type="match status" value="1"/>
</dbReference>
<dbReference type="Pfam" id="PF08448">
    <property type="entry name" value="PAS_4"/>
    <property type="match status" value="1"/>
</dbReference>
<dbReference type="RefSeq" id="WP_311672397.1">
    <property type="nucleotide sequence ID" value="NZ_JAVREQ010000004.1"/>
</dbReference>
<keyword evidence="1" id="KW-0378">Hydrolase</keyword>
<comment type="caution">
    <text evidence="3">The sequence shown here is derived from an EMBL/GenBank/DDBJ whole genome shotgun (WGS) entry which is preliminary data.</text>
</comment>
<dbReference type="InterPro" id="IPR013655">
    <property type="entry name" value="PAS_fold_3"/>
</dbReference>
<evidence type="ECO:0000313" key="3">
    <source>
        <dbReference type="EMBL" id="MDT0378518.1"/>
    </source>
</evidence>